<proteinExistence type="predicted"/>
<name>A0A1D6JEY2_MAIZE</name>
<dbReference type="InterPro" id="IPR021082">
    <property type="entry name" value="Protein_GAPT"/>
</dbReference>
<evidence type="ECO:0000256" key="1">
    <source>
        <dbReference type="SAM" id="MobiDB-lite"/>
    </source>
</evidence>
<sequence length="125" mass="14042">MTSILMLVNLSLCNESWKKQTLFLWMELPRILQVKSSLGERQQLNDQVTDVVTESSGARDQPNPANSEQHEQQSSKEPSDITEQYEQMKTETDVQKGVDASKSDASVPDDIQPACDEQEIKVGCK</sequence>
<dbReference type="EMBL" id="CM000786">
    <property type="protein sequence ID" value="AQK46340.1"/>
    <property type="molecule type" value="Genomic_DNA"/>
</dbReference>
<dbReference type="GO" id="GO:0016020">
    <property type="term" value="C:membrane"/>
    <property type="evidence" value="ECO:0007669"/>
    <property type="project" value="InterPro"/>
</dbReference>
<accession>A0A1D6JEY2</accession>
<feature type="compositionally biased region" description="Polar residues" evidence="1">
    <location>
        <begin position="48"/>
        <end position="67"/>
    </location>
</feature>
<accession>A0A3L6G4S5</accession>
<dbReference type="ExpressionAtlas" id="A0A1D6JEY2">
    <property type="expression patterns" value="baseline and differential"/>
</dbReference>
<feature type="region of interest" description="Disordered" evidence="1">
    <location>
        <begin position="48"/>
        <end position="125"/>
    </location>
</feature>
<feature type="compositionally biased region" description="Basic and acidic residues" evidence="1">
    <location>
        <begin position="86"/>
        <end position="102"/>
    </location>
</feature>
<gene>
    <name evidence="2" type="ORF">ZEAMMB73_Zm00001d026348</name>
</gene>
<feature type="compositionally biased region" description="Basic and acidic residues" evidence="1">
    <location>
        <begin position="68"/>
        <end position="79"/>
    </location>
</feature>
<evidence type="ECO:0000313" key="2">
    <source>
        <dbReference type="EMBL" id="AQK46340.1"/>
    </source>
</evidence>
<reference evidence="2" key="1">
    <citation type="submission" date="2015-12" db="EMBL/GenBank/DDBJ databases">
        <title>Update maize B73 reference genome by single molecule sequencing technologies.</title>
        <authorList>
            <consortium name="Maize Genome Sequencing Project"/>
            <person name="Ware D."/>
        </authorList>
    </citation>
    <scope>NUCLEOTIDE SEQUENCE</scope>
    <source>
        <tissue evidence="2">Seedling</tissue>
    </source>
</reference>
<dbReference type="AlphaFoldDB" id="A0A1D6JEY2"/>
<organism evidence="2">
    <name type="scientific">Zea mays</name>
    <name type="common">Maize</name>
    <dbReference type="NCBI Taxonomy" id="4577"/>
    <lineage>
        <taxon>Eukaryota</taxon>
        <taxon>Viridiplantae</taxon>
        <taxon>Streptophyta</taxon>
        <taxon>Embryophyta</taxon>
        <taxon>Tracheophyta</taxon>
        <taxon>Spermatophyta</taxon>
        <taxon>Magnoliopsida</taxon>
        <taxon>Liliopsida</taxon>
        <taxon>Poales</taxon>
        <taxon>Poaceae</taxon>
        <taxon>PACMAD clade</taxon>
        <taxon>Panicoideae</taxon>
        <taxon>Andropogonodae</taxon>
        <taxon>Andropogoneae</taxon>
        <taxon>Tripsacinae</taxon>
        <taxon>Zea</taxon>
    </lineage>
</organism>
<dbReference type="Pfam" id="PF11770">
    <property type="entry name" value="GAPT"/>
    <property type="match status" value="1"/>
</dbReference>
<protein>
    <submittedName>
        <fullName evidence="2">AT hook motif family protein</fullName>
    </submittedName>
</protein>